<evidence type="ECO:0000313" key="6">
    <source>
        <dbReference type="EMBL" id="QJH94520.1"/>
    </source>
</evidence>
<dbReference type="EMBL" id="MT144601">
    <property type="protein sequence ID" value="QJH94520.1"/>
    <property type="molecule type" value="Genomic_DNA"/>
</dbReference>
<sequence length="690" mass="78299">MKKVLFVGEHPRSGTGNGNMLAAILTALDTKRYQFACFIIHDVDPLPIVFNPIPFTMIQAATPADYWGSQKLVNLAERLDFDILCMVGLDIWRYRDIWDRIVQLRNTRKFKWIWLFPYDLNQVRLDWIKWMNDLDAPCAYSHYGKEVLKDHVPKIEYFRPPLFNAELFRPFSEKERQAARKEVFPNIRDKQIIGFVGRNQVRKSPERLIKAFLLAKKVNPNILLYLHTDMQDIFNLTQVAKDFGAVTGDMVTKQQGIKYSTEQMVKIYNAMDVYVNCSMQEGLSWTVIEAMVCGRPIVVSATTGHFELATGIGEMVNCKDLSFLSTVTEGGGSQIDAYACRPSDIASAILEVISDPKKQEVMAQKSLGKAKDWLSGVSDINDLFDREVREARVISLPSKLNKVLFAQFSSAGDVLMTTQCFKGIRERHKDMPLVYMTRSIYQDIVEGNPYIDEIIDWNDATLRKYKVVYNPHGEKILRGRFNNGNVPLYQMYPYFCKVDADEMFIQERKPSFINTEDDYDEDERFKIDYNEWPKEYIVVHTTGGSVAHRTYKHMDTVISLLGMPTVQLGGPLDMACLEATIDLRGKLSFRESAWVMKNAKAAIVVDSFLSHLAGCVGTPAVITYGPAPARVVGPRSNGSRIINLEPNHLDVCPTVGACYGEESCKSPCINTINPYKIRDAVLNLIGDKNA</sequence>
<dbReference type="InterPro" id="IPR002201">
    <property type="entry name" value="Glyco_trans_9"/>
</dbReference>
<dbReference type="SUPFAM" id="SSF53756">
    <property type="entry name" value="UDP-Glycosyltransferase/glycogen phosphorylase"/>
    <property type="match status" value="2"/>
</dbReference>
<evidence type="ECO:0000259" key="3">
    <source>
        <dbReference type="Pfam" id="PF00534"/>
    </source>
</evidence>
<feature type="domain" description="Glycosyl transferase family 1" evidence="3">
    <location>
        <begin position="187"/>
        <end position="307"/>
    </location>
</feature>
<dbReference type="CDD" id="cd03801">
    <property type="entry name" value="GT4_PimA-like"/>
    <property type="match status" value="1"/>
</dbReference>
<evidence type="ECO:0000313" key="5">
    <source>
        <dbReference type="EMBL" id="QJA66217.1"/>
    </source>
</evidence>
<dbReference type="Pfam" id="PF00534">
    <property type="entry name" value="Glycos_transf_1"/>
    <property type="match status" value="1"/>
</dbReference>
<gene>
    <name evidence="5" type="ORF">MM415B00359_0028</name>
    <name evidence="4" type="ORF">TM448A00090_0030</name>
    <name evidence="6" type="ORF">TM448B00221_0074</name>
</gene>
<dbReference type="GO" id="GO:0005829">
    <property type="term" value="C:cytosol"/>
    <property type="evidence" value="ECO:0007669"/>
    <property type="project" value="TreeGrafter"/>
</dbReference>
<dbReference type="Pfam" id="PF01075">
    <property type="entry name" value="Glyco_transf_9"/>
    <property type="match status" value="1"/>
</dbReference>
<dbReference type="InterPro" id="IPR001296">
    <property type="entry name" value="Glyco_trans_1"/>
</dbReference>
<dbReference type="GO" id="GO:0009244">
    <property type="term" value="P:lipopolysaccharide core region biosynthetic process"/>
    <property type="evidence" value="ECO:0007669"/>
    <property type="project" value="TreeGrafter"/>
</dbReference>
<dbReference type="Gene3D" id="3.40.50.2000">
    <property type="entry name" value="Glycogen Phosphorylase B"/>
    <property type="match status" value="3"/>
</dbReference>
<dbReference type="InterPro" id="IPR051199">
    <property type="entry name" value="LPS_LOS_Heptosyltrfase"/>
</dbReference>
<evidence type="ECO:0000256" key="2">
    <source>
        <dbReference type="ARBA" id="ARBA00022679"/>
    </source>
</evidence>
<evidence type="ECO:0000313" key="4">
    <source>
        <dbReference type="EMBL" id="QJA44198.1"/>
    </source>
</evidence>
<dbReference type="CDD" id="cd03789">
    <property type="entry name" value="GT9_LPS_heptosyltransferase"/>
    <property type="match status" value="1"/>
</dbReference>
<dbReference type="AlphaFoldDB" id="A0A6H1Z9I6"/>
<reference evidence="4" key="1">
    <citation type="submission" date="2020-03" db="EMBL/GenBank/DDBJ databases">
        <title>The deep terrestrial virosphere.</title>
        <authorList>
            <person name="Holmfeldt K."/>
            <person name="Nilsson E."/>
            <person name="Simone D."/>
            <person name="Lopez-Fernandez M."/>
            <person name="Wu X."/>
            <person name="de Brujin I."/>
            <person name="Lundin D."/>
            <person name="Andersson A."/>
            <person name="Bertilsson S."/>
            <person name="Dopson M."/>
        </authorList>
    </citation>
    <scope>NUCLEOTIDE SEQUENCE</scope>
    <source>
        <strain evidence="5">MM415B00359</strain>
        <strain evidence="4">TM448A00090</strain>
        <strain evidence="6">TM448B00221</strain>
    </source>
</reference>
<dbReference type="EMBL" id="MT143974">
    <property type="protein sequence ID" value="QJA44198.1"/>
    <property type="molecule type" value="Genomic_DNA"/>
</dbReference>
<evidence type="ECO:0000256" key="1">
    <source>
        <dbReference type="ARBA" id="ARBA00022676"/>
    </source>
</evidence>
<dbReference type="GO" id="GO:0008713">
    <property type="term" value="F:ADP-heptose-lipopolysaccharide heptosyltransferase activity"/>
    <property type="evidence" value="ECO:0007669"/>
    <property type="project" value="TreeGrafter"/>
</dbReference>
<protein>
    <submittedName>
        <fullName evidence="4">Putative glycosyltransferase</fullName>
    </submittedName>
</protein>
<keyword evidence="2 4" id="KW-0808">Transferase</keyword>
<keyword evidence="1" id="KW-0328">Glycosyltransferase</keyword>
<accession>A0A6H1Z9I6</accession>
<organism evidence="4">
    <name type="scientific">viral metagenome</name>
    <dbReference type="NCBI Taxonomy" id="1070528"/>
    <lineage>
        <taxon>unclassified sequences</taxon>
        <taxon>metagenomes</taxon>
        <taxon>organismal metagenomes</taxon>
    </lineage>
</organism>
<dbReference type="EMBL" id="MT141551">
    <property type="protein sequence ID" value="QJA66217.1"/>
    <property type="molecule type" value="Genomic_DNA"/>
</dbReference>
<dbReference type="PANTHER" id="PTHR30160">
    <property type="entry name" value="TETRAACYLDISACCHARIDE 4'-KINASE-RELATED"/>
    <property type="match status" value="1"/>
</dbReference>
<name>A0A6H1Z9I6_9ZZZZ</name>
<dbReference type="PANTHER" id="PTHR30160:SF23">
    <property type="match status" value="1"/>
</dbReference>
<proteinExistence type="predicted"/>